<dbReference type="EMBL" id="UYWY01021740">
    <property type="protein sequence ID" value="VDM44796.1"/>
    <property type="molecule type" value="Genomic_DNA"/>
</dbReference>
<sequence>MSCQHFLAILHFEFRNIFGDKSWNRALPRGALITYLPRGAKDNASVFATEDCRLSNPGTAHFSRRHRPPNGCVAQWITRRSTEPKITGSSPAVVEDIGHWALTLISPMIHDVMPAFSRNFAILISEILASQILNDALLKSL</sequence>
<evidence type="ECO:0000313" key="1">
    <source>
        <dbReference type="EMBL" id="VDM44796.1"/>
    </source>
</evidence>
<dbReference type="AlphaFoldDB" id="A0A183UYA5"/>
<protein>
    <submittedName>
        <fullName evidence="1 3">Uncharacterized protein</fullName>
    </submittedName>
</protein>
<reference evidence="3" key="1">
    <citation type="submission" date="2016-06" db="UniProtKB">
        <authorList>
            <consortium name="WormBaseParasite"/>
        </authorList>
    </citation>
    <scope>IDENTIFICATION</scope>
</reference>
<evidence type="ECO:0000313" key="2">
    <source>
        <dbReference type="Proteomes" id="UP000050794"/>
    </source>
</evidence>
<reference evidence="1 2" key="2">
    <citation type="submission" date="2018-11" db="EMBL/GenBank/DDBJ databases">
        <authorList>
            <consortium name="Pathogen Informatics"/>
        </authorList>
    </citation>
    <scope>NUCLEOTIDE SEQUENCE [LARGE SCALE GENOMIC DNA]</scope>
</reference>
<keyword evidence="2" id="KW-1185">Reference proteome</keyword>
<gene>
    <name evidence="1" type="ORF">TCNE_LOCUS13475</name>
</gene>
<organism evidence="2 3">
    <name type="scientific">Toxocara canis</name>
    <name type="common">Canine roundworm</name>
    <dbReference type="NCBI Taxonomy" id="6265"/>
    <lineage>
        <taxon>Eukaryota</taxon>
        <taxon>Metazoa</taxon>
        <taxon>Ecdysozoa</taxon>
        <taxon>Nematoda</taxon>
        <taxon>Chromadorea</taxon>
        <taxon>Rhabditida</taxon>
        <taxon>Spirurina</taxon>
        <taxon>Ascaridomorpha</taxon>
        <taxon>Ascaridoidea</taxon>
        <taxon>Toxocaridae</taxon>
        <taxon>Toxocara</taxon>
    </lineage>
</organism>
<accession>A0A183UYA5</accession>
<dbReference type="WBParaSite" id="TCNE_0001347501-mRNA-1">
    <property type="protein sequence ID" value="TCNE_0001347501-mRNA-1"/>
    <property type="gene ID" value="TCNE_0001347501"/>
</dbReference>
<proteinExistence type="predicted"/>
<name>A0A183UYA5_TOXCA</name>
<evidence type="ECO:0000313" key="3">
    <source>
        <dbReference type="WBParaSite" id="TCNE_0001347501-mRNA-1"/>
    </source>
</evidence>
<dbReference type="Proteomes" id="UP000050794">
    <property type="component" value="Unassembled WGS sequence"/>
</dbReference>